<dbReference type="InterPro" id="IPR001683">
    <property type="entry name" value="PX_dom"/>
</dbReference>
<dbReference type="InterPro" id="IPR036871">
    <property type="entry name" value="PX_dom_sf"/>
</dbReference>
<evidence type="ECO:0000313" key="3">
    <source>
        <dbReference type="EMBL" id="KAL0953850.1"/>
    </source>
</evidence>
<feature type="compositionally biased region" description="Low complexity" evidence="1">
    <location>
        <begin position="58"/>
        <end position="80"/>
    </location>
</feature>
<dbReference type="PANTHER" id="PTHR10555">
    <property type="entry name" value="SORTING NEXIN"/>
    <property type="match status" value="1"/>
</dbReference>
<dbReference type="SUPFAM" id="SSF103657">
    <property type="entry name" value="BAR/IMD domain-like"/>
    <property type="match status" value="1"/>
</dbReference>
<feature type="domain" description="PX" evidence="2">
    <location>
        <begin position="328"/>
        <end position="445"/>
    </location>
</feature>
<feature type="region of interest" description="Disordered" evidence="1">
    <location>
        <begin position="266"/>
        <end position="304"/>
    </location>
</feature>
<reference evidence="4" key="1">
    <citation type="submission" date="2024-06" db="EMBL/GenBank/DDBJ databases">
        <title>Multi-omics analyses provide insights into the biosynthesis of the anticancer antibiotic pleurotin in Hohenbuehelia grisea.</title>
        <authorList>
            <person name="Weaver J.A."/>
            <person name="Alberti F."/>
        </authorList>
    </citation>
    <scope>NUCLEOTIDE SEQUENCE [LARGE SCALE GENOMIC DNA]</scope>
    <source>
        <strain evidence="4">T-177</strain>
    </source>
</reference>
<comment type="caution">
    <text evidence="3">The sequence shown here is derived from an EMBL/GenBank/DDBJ whole genome shotgun (WGS) entry which is preliminary data.</text>
</comment>
<protein>
    <recommendedName>
        <fullName evidence="2">PX domain-containing protein</fullName>
    </recommendedName>
</protein>
<keyword evidence="4" id="KW-1185">Reference proteome</keyword>
<proteinExistence type="predicted"/>
<dbReference type="PANTHER" id="PTHR10555:SF170">
    <property type="entry name" value="FI18122P1"/>
    <property type="match status" value="1"/>
</dbReference>
<gene>
    <name evidence="3" type="ORF">HGRIS_005026</name>
</gene>
<feature type="compositionally biased region" description="Low complexity" evidence="1">
    <location>
        <begin position="166"/>
        <end position="176"/>
    </location>
</feature>
<feature type="compositionally biased region" description="Polar residues" evidence="1">
    <location>
        <begin position="214"/>
        <end position="223"/>
    </location>
</feature>
<dbReference type="InterPro" id="IPR035803">
    <property type="entry name" value="BAR_Vps5"/>
</dbReference>
<dbReference type="InterPro" id="IPR015404">
    <property type="entry name" value="Vps5_C"/>
</dbReference>
<feature type="region of interest" description="Disordered" evidence="1">
    <location>
        <begin position="1"/>
        <end position="241"/>
    </location>
</feature>
<dbReference type="Gene3D" id="1.20.1270.60">
    <property type="entry name" value="Arfaptin homology (AH) domain/BAR domain"/>
    <property type="match status" value="1"/>
</dbReference>
<name>A0ABR3JEE1_9AGAR</name>
<dbReference type="InterPro" id="IPR027267">
    <property type="entry name" value="AH/BAR_dom_sf"/>
</dbReference>
<dbReference type="Proteomes" id="UP001556367">
    <property type="component" value="Unassembled WGS sequence"/>
</dbReference>
<accession>A0ABR3JEE1</accession>
<evidence type="ECO:0000256" key="1">
    <source>
        <dbReference type="SAM" id="MobiDB-lite"/>
    </source>
</evidence>
<dbReference type="SMART" id="SM00312">
    <property type="entry name" value="PX"/>
    <property type="match status" value="1"/>
</dbReference>
<feature type="compositionally biased region" description="Polar residues" evidence="1">
    <location>
        <begin position="81"/>
        <end position="90"/>
    </location>
</feature>
<dbReference type="EMBL" id="JASNQZ010000008">
    <property type="protein sequence ID" value="KAL0953850.1"/>
    <property type="molecule type" value="Genomic_DNA"/>
</dbReference>
<dbReference type="PROSITE" id="PS50195">
    <property type="entry name" value="PX"/>
    <property type="match status" value="1"/>
</dbReference>
<sequence length="713" mass="77359">MDGFDDLLGPPSRNVLEENPFEDPFSKRSGSPDPWATPFASSQHDDPYQSSYHAFEGSTATSASPTTQTTQESTMPSSTSHDSNAGNTAELNIKDTRPLDSATTQASDADPLASSRTDDDEVTLEPNRVSSTPRSPGFRESVVPVAFSETATIRPTEPENFAPALQPSSPSQPTHSPHIDREHGTPPASAAPQTPTTPGASSSIASFTPDVMHRSSSSITSTPGAEWGGAVVSPLQSSPASGFGGAGLGIERPFASLALGGESLGGWAESKPSPMSASAPSAAGNGAAQSDDDSDDDTPIGQKFANVHGENSLSAKAALQRKENGLQPIFVITVDDPQKVGDPIRGFTMYTVHTRTTSPMFQKSAFSVLRRYSDFLWLYETLSTNNPGVVVPPVPEKNPFGRFDDQFVRQRRTALEKCIQKIANHPQLGKDADLKLFLESDTFSLDIKHRKAEIAHERGGLMASIGHSIAGPRFYETDEWFDRQKSYLDTLESQLRGLVKAIEAVAKQRSELAGATGEFAHVVRELSASDVGKQLSQSLAGLADVDRTAQDLQSTQSEQDLTTLMATVDEYARLINSVRMAFSSRVRTYYSWKQSESDLLRTKQTHEKNRAQGRIPPDRLGFSLTQIAEAEKRATESKHEFEQVSKLVKTEVARFEQERVSDFKDSLHAFLEGMIARQKQLIAAWEDYQQILLKKVGAARVPASDGEAPATDS</sequence>
<organism evidence="3 4">
    <name type="scientific">Hohenbuehelia grisea</name>
    <dbReference type="NCBI Taxonomy" id="104357"/>
    <lineage>
        <taxon>Eukaryota</taxon>
        <taxon>Fungi</taxon>
        <taxon>Dikarya</taxon>
        <taxon>Basidiomycota</taxon>
        <taxon>Agaricomycotina</taxon>
        <taxon>Agaricomycetes</taxon>
        <taxon>Agaricomycetidae</taxon>
        <taxon>Agaricales</taxon>
        <taxon>Pleurotineae</taxon>
        <taxon>Pleurotaceae</taxon>
        <taxon>Hohenbuehelia</taxon>
    </lineage>
</organism>
<dbReference type="CDD" id="cd07627">
    <property type="entry name" value="BAR_Vps5p"/>
    <property type="match status" value="1"/>
</dbReference>
<dbReference type="Gene3D" id="3.30.1520.10">
    <property type="entry name" value="Phox-like domain"/>
    <property type="match status" value="1"/>
</dbReference>
<evidence type="ECO:0000313" key="4">
    <source>
        <dbReference type="Proteomes" id="UP001556367"/>
    </source>
</evidence>
<dbReference type="SUPFAM" id="SSF64268">
    <property type="entry name" value="PX domain"/>
    <property type="match status" value="1"/>
</dbReference>
<feature type="compositionally biased region" description="Low complexity" evidence="1">
    <location>
        <begin position="266"/>
        <end position="289"/>
    </location>
</feature>
<evidence type="ECO:0000259" key="2">
    <source>
        <dbReference type="PROSITE" id="PS50195"/>
    </source>
</evidence>
<dbReference type="Pfam" id="PF09325">
    <property type="entry name" value="Vps5"/>
    <property type="match status" value="1"/>
</dbReference>
<feature type="compositionally biased region" description="Low complexity" evidence="1">
    <location>
        <begin position="185"/>
        <end position="203"/>
    </location>
</feature>
<dbReference type="Pfam" id="PF00787">
    <property type="entry name" value="PX"/>
    <property type="match status" value="1"/>
</dbReference>